<evidence type="ECO:0000313" key="1">
    <source>
        <dbReference type="EMBL" id="EMS52322.1"/>
    </source>
</evidence>
<sequence>MEDLASKEDSAMIVAVMASSIHESTAEPLLVIMNPLLLSSACSGSWQDLEFLLNRGIDQVQPSIMPSQAFLDLLMAYGSDSCINKSASTQRVSDDIEAFLNLPSTVPSLLDGVTTEGGTVLHVVATYGDSDGFLRSVDTIHSKAKHLLFAQNNNGDTPLHCAARAGMFRMVSHLISLARDESTSVNRVKEFVEMENKLKETALHQAVHIGDNDIVKLLMEENSELASIPKDGTSPLYLAILLEEDIIAETLYSAIFNGPSVEKELTKKVLEWNSDLITQTDESGSTPLHFAAALLGQSLQGSVCCQVLEANSAALYQSDHNGLFPIHVAASVGERGTIIMFLNKSPTSAGLRDSMGRTFLHVAAEKKKVRIDNDGNTALHLAIQTGSLPMFCALLGNRQIRLNLPNKKRQTALDMSQYKIPSGFFDDQNSEARIHFALKVVSARSGGCRRDHFEENYNDQLKHYEKEELAKCCVLMYLYVQEFVLIIM</sequence>
<proteinExistence type="predicted"/>
<name>M7YXF1_TRIUA</name>
<dbReference type="PANTHER" id="PTHR24121">
    <property type="entry name" value="NO MECHANORECEPTOR POTENTIAL C, ISOFORM D-RELATED"/>
    <property type="match status" value="1"/>
</dbReference>
<dbReference type="PROSITE" id="PS50297">
    <property type="entry name" value="ANK_REP_REGION"/>
    <property type="match status" value="2"/>
</dbReference>
<dbReference type="OMA" id="IMFLNKS"/>
<dbReference type="Gene3D" id="1.25.40.20">
    <property type="entry name" value="Ankyrin repeat-containing domain"/>
    <property type="match status" value="3"/>
</dbReference>
<organism evidence="1">
    <name type="scientific">Triticum urartu</name>
    <name type="common">Red wild einkorn</name>
    <name type="synonym">Crithodium urartu</name>
    <dbReference type="NCBI Taxonomy" id="4572"/>
    <lineage>
        <taxon>Eukaryota</taxon>
        <taxon>Viridiplantae</taxon>
        <taxon>Streptophyta</taxon>
        <taxon>Embryophyta</taxon>
        <taxon>Tracheophyta</taxon>
        <taxon>Spermatophyta</taxon>
        <taxon>Magnoliopsida</taxon>
        <taxon>Liliopsida</taxon>
        <taxon>Poales</taxon>
        <taxon>Poaceae</taxon>
        <taxon>BOP clade</taxon>
        <taxon>Pooideae</taxon>
        <taxon>Triticodae</taxon>
        <taxon>Triticeae</taxon>
        <taxon>Triticinae</taxon>
        <taxon>Triticum</taxon>
    </lineage>
</organism>
<dbReference type="eggNOG" id="KOG0504">
    <property type="taxonomic scope" value="Eukaryota"/>
</dbReference>
<dbReference type="AlphaFoldDB" id="M7YXF1"/>
<dbReference type="Pfam" id="PF00023">
    <property type="entry name" value="Ank"/>
    <property type="match status" value="1"/>
</dbReference>
<dbReference type="SMART" id="SM00248">
    <property type="entry name" value="ANK"/>
    <property type="match status" value="4"/>
</dbReference>
<gene>
    <name evidence="1" type="ORF">TRIUR3_12904</name>
</gene>
<accession>M7YXF1</accession>
<dbReference type="SUPFAM" id="SSF48403">
    <property type="entry name" value="Ankyrin repeat"/>
    <property type="match status" value="1"/>
</dbReference>
<dbReference type="Pfam" id="PF12796">
    <property type="entry name" value="Ank_2"/>
    <property type="match status" value="1"/>
</dbReference>
<protein>
    <submittedName>
        <fullName evidence="1">Alpha-latroinsectotoxin-Lt1a</fullName>
    </submittedName>
</protein>
<dbReference type="EMBL" id="KD209446">
    <property type="protein sequence ID" value="EMS52322.1"/>
    <property type="molecule type" value="Genomic_DNA"/>
</dbReference>
<dbReference type="InterPro" id="IPR036770">
    <property type="entry name" value="Ankyrin_rpt-contain_sf"/>
</dbReference>
<reference evidence="1" key="1">
    <citation type="journal article" date="2013" name="Nature">
        <title>Draft genome of the wheat A-genome progenitor Triticum urartu.</title>
        <authorList>
            <person name="Ling H.Q."/>
            <person name="Zhao S."/>
            <person name="Liu D."/>
            <person name="Wang J."/>
            <person name="Sun H."/>
            <person name="Zhang C."/>
            <person name="Fan H."/>
            <person name="Li D."/>
            <person name="Dong L."/>
            <person name="Tao Y."/>
            <person name="Gao C."/>
            <person name="Wu H."/>
            <person name="Li Y."/>
            <person name="Cui Y."/>
            <person name="Guo X."/>
            <person name="Zheng S."/>
            <person name="Wang B."/>
            <person name="Yu K."/>
            <person name="Liang Q."/>
            <person name="Yang W."/>
            <person name="Lou X."/>
            <person name="Chen J."/>
            <person name="Feng M."/>
            <person name="Jian J."/>
            <person name="Zhang X."/>
            <person name="Luo G."/>
            <person name="Jiang Y."/>
            <person name="Liu J."/>
            <person name="Wang Z."/>
            <person name="Sha Y."/>
            <person name="Zhang B."/>
            <person name="Wu H."/>
            <person name="Tang D."/>
            <person name="Shen Q."/>
            <person name="Xue P."/>
            <person name="Zou S."/>
            <person name="Wang X."/>
            <person name="Liu X."/>
            <person name="Wang F."/>
            <person name="Yang Y."/>
            <person name="An X."/>
            <person name="Dong Z."/>
            <person name="Zhang K."/>
            <person name="Zhang X."/>
            <person name="Luo M.C."/>
            <person name="Dvorak J."/>
            <person name="Tong Y."/>
            <person name="Wang J."/>
            <person name="Yang H."/>
            <person name="Li Z."/>
            <person name="Wang D."/>
            <person name="Zhang A."/>
            <person name="Wang J."/>
        </authorList>
    </citation>
    <scope>NUCLEOTIDE SEQUENCE</scope>
</reference>
<dbReference type="PROSITE" id="PS50088">
    <property type="entry name" value="ANK_REPEAT"/>
    <property type="match status" value="3"/>
</dbReference>
<dbReference type="InterPro" id="IPR002110">
    <property type="entry name" value="Ankyrin_rpt"/>
</dbReference>
<dbReference type="PANTHER" id="PTHR24121:SF21">
    <property type="entry name" value="ANKYRIN REPEAT FAMILY PROTEIN"/>
    <property type="match status" value="1"/>
</dbReference>
<dbReference type="Pfam" id="PF13857">
    <property type="entry name" value="Ank_5"/>
    <property type="match status" value="1"/>
</dbReference>
<dbReference type="STRING" id="4572.M7YXF1"/>